<comment type="caution">
    <text evidence="2">The sequence shown here is derived from an EMBL/GenBank/DDBJ whole genome shotgun (WGS) entry which is preliminary data.</text>
</comment>
<feature type="signal peptide" evidence="1">
    <location>
        <begin position="1"/>
        <end position="25"/>
    </location>
</feature>
<dbReference type="EMBL" id="SULG01000023">
    <property type="protein sequence ID" value="TLD42299.1"/>
    <property type="molecule type" value="Genomic_DNA"/>
</dbReference>
<keyword evidence="1" id="KW-0732">Signal</keyword>
<name>A0A533QCV5_9BACT</name>
<protein>
    <submittedName>
        <fullName evidence="2">Uncharacterized protein</fullName>
    </submittedName>
</protein>
<evidence type="ECO:0000313" key="3">
    <source>
        <dbReference type="Proteomes" id="UP000319783"/>
    </source>
</evidence>
<dbReference type="AlphaFoldDB" id="A0A533QCV5"/>
<evidence type="ECO:0000256" key="1">
    <source>
        <dbReference type="SAM" id="SignalP"/>
    </source>
</evidence>
<sequence>MKIRFVKNVLLFVGFALLIASNAPTYVKAQRAEDPVAVQPGYANKCYTIHLCGFRLQT</sequence>
<proteinExistence type="predicted"/>
<feature type="chain" id="PRO_5022049972" evidence="1">
    <location>
        <begin position="26"/>
        <end position="58"/>
    </location>
</feature>
<gene>
    <name evidence="2" type="ORF">JETT_1414</name>
</gene>
<dbReference type="Proteomes" id="UP000319783">
    <property type="component" value="Unassembled WGS sequence"/>
</dbReference>
<organism evidence="2 3">
    <name type="scientific">Candidatus Jettenia ecosi</name>
    <dbReference type="NCBI Taxonomy" id="2494326"/>
    <lineage>
        <taxon>Bacteria</taxon>
        <taxon>Pseudomonadati</taxon>
        <taxon>Planctomycetota</taxon>
        <taxon>Candidatus Brocadiia</taxon>
        <taxon>Candidatus Brocadiales</taxon>
        <taxon>Candidatus Brocadiaceae</taxon>
        <taxon>Candidatus Jettenia</taxon>
    </lineage>
</organism>
<accession>A0A533QCV5</accession>
<evidence type="ECO:0000313" key="2">
    <source>
        <dbReference type="EMBL" id="TLD42299.1"/>
    </source>
</evidence>
<reference evidence="2 3" key="1">
    <citation type="submission" date="2019-04" db="EMBL/GenBank/DDBJ databases">
        <title>Genome of a novel bacterium Candidatus Jettenia ecosi reconstructed from metagenome of an anammox bioreactor.</title>
        <authorList>
            <person name="Mardanov A.V."/>
            <person name="Beletsky A.V."/>
            <person name="Ravin N.V."/>
            <person name="Botchkova E.A."/>
            <person name="Litti Y.V."/>
            <person name="Nozhevnikova A.N."/>
        </authorList>
    </citation>
    <scope>NUCLEOTIDE SEQUENCE [LARGE SCALE GENOMIC DNA]</scope>
    <source>
        <strain evidence="2">J2</strain>
    </source>
</reference>